<evidence type="ECO:0000313" key="11">
    <source>
        <dbReference type="Proteomes" id="UP000190162"/>
    </source>
</evidence>
<comment type="similarity">
    <text evidence="7">Belongs to the ThrE exporter (TC 2.A.79) family.</text>
</comment>
<dbReference type="Pfam" id="PF12821">
    <property type="entry name" value="ThrE_2"/>
    <property type="match status" value="1"/>
</dbReference>
<evidence type="ECO:0000259" key="9">
    <source>
        <dbReference type="Pfam" id="PF12821"/>
    </source>
</evidence>
<dbReference type="OrthoDB" id="9810047at2"/>
<dbReference type="PANTHER" id="PTHR34390:SF1">
    <property type="entry name" value="SUCCINATE TRANSPORTER SUBUNIT YJJB-RELATED"/>
    <property type="match status" value="1"/>
</dbReference>
<evidence type="ECO:0000256" key="7">
    <source>
        <dbReference type="ARBA" id="ARBA00034125"/>
    </source>
</evidence>
<gene>
    <name evidence="10" type="ORF">SAMN02745132_00562</name>
</gene>
<comment type="subcellular location">
    <subcellularLocation>
        <location evidence="1">Cell membrane</location>
        <topology evidence="1">Multi-pass membrane protein</topology>
    </subcellularLocation>
</comment>
<feature type="domain" description="Threonine/Serine exporter ThrE" evidence="9">
    <location>
        <begin position="11"/>
        <end position="144"/>
    </location>
</feature>
<dbReference type="GO" id="GO:0015744">
    <property type="term" value="P:succinate transport"/>
    <property type="evidence" value="ECO:0007669"/>
    <property type="project" value="TreeGrafter"/>
</dbReference>
<keyword evidence="4 8" id="KW-0812">Transmembrane</keyword>
<dbReference type="InterPro" id="IPR050539">
    <property type="entry name" value="ThrE_Dicarb/AminoAcid_Exp"/>
</dbReference>
<organism evidence="10 11">
    <name type="scientific">Enterovibrio nigricans DSM 22720</name>
    <dbReference type="NCBI Taxonomy" id="1121868"/>
    <lineage>
        <taxon>Bacteria</taxon>
        <taxon>Pseudomonadati</taxon>
        <taxon>Pseudomonadota</taxon>
        <taxon>Gammaproteobacteria</taxon>
        <taxon>Vibrionales</taxon>
        <taxon>Vibrionaceae</taxon>
        <taxon>Enterovibrio</taxon>
    </lineage>
</organism>
<keyword evidence="6 8" id="KW-0472">Membrane</keyword>
<evidence type="ECO:0000256" key="1">
    <source>
        <dbReference type="ARBA" id="ARBA00004651"/>
    </source>
</evidence>
<keyword evidence="11" id="KW-1185">Reference proteome</keyword>
<dbReference type="GO" id="GO:0005886">
    <property type="term" value="C:plasma membrane"/>
    <property type="evidence" value="ECO:0007669"/>
    <property type="project" value="UniProtKB-SubCell"/>
</dbReference>
<dbReference type="AlphaFoldDB" id="A0A1T4U1I1"/>
<keyword evidence="3" id="KW-0997">Cell inner membrane</keyword>
<protein>
    <submittedName>
        <fullName evidence="10">Uncharacterized membrane protein YjjB, DUF3815 family</fullName>
    </submittedName>
</protein>
<reference evidence="11" key="1">
    <citation type="submission" date="2017-02" db="EMBL/GenBank/DDBJ databases">
        <authorList>
            <person name="Varghese N."/>
            <person name="Submissions S."/>
        </authorList>
    </citation>
    <scope>NUCLEOTIDE SEQUENCE [LARGE SCALE GENOMIC DNA]</scope>
    <source>
        <strain evidence="11">DSM 22720</strain>
    </source>
</reference>
<accession>A0A1T4U1I1</accession>
<evidence type="ECO:0000256" key="6">
    <source>
        <dbReference type="ARBA" id="ARBA00023136"/>
    </source>
</evidence>
<dbReference type="Proteomes" id="UP000190162">
    <property type="component" value="Unassembled WGS sequence"/>
</dbReference>
<proteinExistence type="inferred from homology"/>
<feature type="transmembrane region" description="Helical" evidence="8">
    <location>
        <begin position="86"/>
        <end position="107"/>
    </location>
</feature>
<evidence type="ECO:0000256" key="3">
    <source>
        <dbReference type="ARBA" id="ARBA00022519"/>
    </source>
</evidence>
<dbReference type="RefSeq" id="WP_078751072.1">
    <property type="nucleotide sequence ID" value="NZ_FUXU01000004.1"/>
</dbReference>
<feature type="transmembrane region" description="Helical" evidence="8">
    <location>
        <begin position="56"/>
        <end position="74"/>
    </location>
</feature>
<dbReference type="EMBL" id="FUXU01000004">
    <property type="protein sequence ID" value="SKA46602.1"/>
    <property type="molecule type" value="Genomic_DNA"/>
</dbReference>
<dbReference type="InterPro" id="IPR024528">
    <property type="entry name" value="ThrE_2"/>
</dbReference>
<evidence type="ECO:0000313" key="10">
    <source>
        <dbReference type="EMBL" id="SKA46602.1"/>
    </source>
</evidence>
<evidence type="ECO:0000256" key="8">
    <source>
        <dbReference type="SAM" id="Phobius"/>
    </source>
</evidence>
<evidence type="ECO:0000256" key="2">
    <source>
        <dbReference type="ARBA" id="ARBA00022475"/>
    </source>
</evidence>
<sequence>MSLVLALLHDMAFAAIPAIGFGLVFNVPANALKYCALGGALGHGSRFLMMHFGVPIEWASLGGASLVGMIGVYWSQRLLAHPKVFTVAAIIPMVPGVFAFKAMIALVEINSLGYSDTLWAMLINNAISALFIIAALAIGLAMPGLLFYRRRPVV</sequence>
<keyword evidence="2" id="KW-1003">Cell membrane</keyword>
<name>A0A1T4U1I1_9GAMM</name>
<feature type="transmembrane region" description="Helical" evidence="8">
    <location>
        <begin position="127"/>
        <end position="148"/>
    </location>
</feature>
<keyword evidence="5 8" id="KW-1133">Transmembrane helix</keyword>
<evidence type="ECO:0000256" key="4">
    <source>
        <dbReference type="ARBA" id="ARBA00022692"/>
    </source>
</evidence>
<evidence type="ECO:0000256" key="5">
    <source>
        <dbReference type="ARBA" id="ARBA00022989"/>
    </source>
</evidence>
<dbReference type="PANTHER" id="PTHR34390">
    <property type="entry name" value="UPF0442 PROTEIN YJJB-RELATED"/>
    <property type="match status" value="1"/>
</dbReference>